<proteinExistence type="predicted"/>
<feature type="transmembrane region" description="Helical" evidence="1">
    <location>
        <begin position="139"/>
        <end position="162"/>
    </location>
</feature>
<name>A0A8J2NUB1_9HEXA</name>
<keyword evidence="1" id="KW-0812">Transmembrane</keyword>
<feature type="transmembrane region" description="Helical" evidence="1">
    <location>
        <begin position="85"/>
        <end position="105"/>
    </location>
</feature>
<sequence length="290" mass="32859">MENHVHTCPVYCNKYFSRIKIPRYSHSTGTLGLGTWNHPGMLKDLLCGFTSVSHYFSLRLPQIPKRSQVADKRDPKLAFTKQGTLFRMFLVSLLIAYLDTVRYFLKQRIPSASCHEKLLSYKKLMVLQNLVEFVLRQAFMVQATTYCFMTGIFASFGCLCLYGEIDNKVYASMLISYFAVTTFSYTFFTRTGKLVGLSSSYVRASFAGPSITKNVGPRASSGVDDVGTYSEQVGIRNQAEIRAYMKACRPLSVRVGNMGIVKKNQFLKMLSFIVIQTMRLLIMTKNSELT</sequence>
<evidence type="ECO:0000256" key="1">
    <source>
        <dbReference type="SAM" id="Phobius"/>
    </source>
</evidence>
<dbReference type="EMBL" id="CAJVCH010025096">
    <property type="protein sequence ID" value="CAG7697929.1"/>
    <property type="molecule type" value="Genomic_DNA"/>
</dbReference>
<reference evidence="2" key="1">
    <citation type="submission" date="2021-06" db="EMBL/GenBank/DDBJ databases">
        <authorList>
            <person name="Hodson N. C."/>
            <person name="Mongue J. A."/>
            <person name="Jaron S. K."/>
        </authorList>
    </citation>
    <scope>NUCLEOTIDE SEQUENCE</scope>
</reference>
<keyword evidence="3" id="KW-1185">Reference proteome</keyword>
<organism evidence="2 3">
    <name type="scientific">Allacma fusca</name>
    <dbReference type="NCBI Taxonomy" id="39272"/>
    <lineage>
        <taxon>Eukaryota</taxon>
        <taxon>Metazoa</taxon>
        <taxon>Ecdysozoa</taxon>
        <taxon>Arthropoda</taxon>
        <taxon>Hexapoda</taxon>
        <taxon>Collembola</taxon>
        <taxon>Symphypleona</taxon>
        <taxon>Sminthuridae</taxon>
        <taxon>Allacma</taxon>
    </lineage>
</organism>
<protein>
    <submittedName>
        <fullName evidence="2">Uncharacterized protein</fullName>
    </submittedName>
</protein>
<feature type="transmembrane region" description="Helical" evidence="1">
    <location>
        <begin position="169"/>
        <end position="188"/>
    </location>
</feature>
<accession>A0A8J2NUB1</accession>
<evidence type="ECO:0000313" key="3">
    <source>
        <dbReference type="Proteomes" id="UP000708208"/>
    </source>
</evidence>
<keyword evidence="1" id="KW-0472">Membrane</keyword>
<keyword evidence="1" id="KW-1133">Transmembrane helix</keyword>
<dbReference type="Proteomes" id="UP000708208">
    <property type="component" value="Unassembled WGS sequence"/>
</dbReference>
<comment type="caution">
    <text evidence="2">The sequence shown here is derived from an EMBL/GenBank/DDBJ whole genome shotgun (WGS) entry which is preliminary data.</text>
</comment>
<evidence type="ECO:0000313" key="2">
    <source>
        <dbReference type="EMBL" id="CAG7697929.1"/>
    </source>
</evidence>
<dbReference type="AlphaFoldDB" id="A0A8J2NUB1"/>
<gene>
    <name evidence="2" type="ORF">AFUS01_LOCUS4060</name>
</gene>